<feature type="transmembrane region" description="Helical" evidence="6">
    <location>
        <begin position="93"/>
        <end position="116"/>
    </location>
</feature>
<feature type="domain" description="Major facilitator superfamily (MFS) profile" evidence="7">
    <location>
        <begin position="1"/>
        <end position="400"/>
    </location>
</feature>
<feature type="transmembrane region" description="Helical" evidence="6">
    <location>
        <begin position="374"/>
        <end position="393"/>
    </location>
</feature>
<dbReference type="EMBL" id="DS990391">
    <property type="protein sequence ID" value="EFR46052.1"/>
    <property type="molecule type" value="Genomic_DNA"/>
</dbReference>
<feature type="transmembrane region" description="Helical" evidence="6">
    <location>
        <begin position="255"/>
        <end position="276"/>
    </location>
</feature>
<feature type="transmembrane region" description="Helical" evidence="6">
    <location>
        <begin position="220"/>
        <end position="243"/>
    </location>
</feature>
<feature type="transmembrane region" description="Helical" evidence="6">
    <location>
        <begin position="288"/>
        <end position="306"/>
    </location>
</feature>
<organism evidence="8 9">
    <name type="scientific">Helicobacter cinaedi CCUG 18818 = ATCC BAA-847</name>
    <dbReference type="NCBI Taxonomy" id="537971"/>
    <lineage>
        <taxon>Bacteria</taxon>
        <taxon>Pseudomonadati</taxon>
        <taxon>Campylobacterota</taxon>
        <taxon>Epsilonproteobacteria</taxon>
        <taxon>Campylobacterales</taxon>
        <taxon>Helicobacteraceae</taxon>
        <taxon>Helicobacter</taxon>
    </lineage>
</organism>
<proteinExistence type="predicted"/>
<sequence>MSGFILSLHIYFYTKRKKMNHNFLLWILCFGVFGILSTELGMMGIIPIVAQKFSVSIDDAGWSVSVFALMIVFCAPIAPLLGSKFAPKKLMLFCLAIFSLTSLAAAFVDSFWALLICRAIPAFFHPIYIALALSMAASLATTKEESLKNTAKVFAGVSAGMVLGVPIASFLGGNYSFAFAMGFFALCTSLAFIATLLFVPNMTNNEAPKITTQLEILKFPFLWVSIFAVVCVNAGVFGFYSYFSDFLHSITQVSFDFISVVLAVYGSMNIVGNIIAGKALAKNANATILATLLGMICLYALIFVFAKQGVVLLIFAVLLGILAGVVNNATHYVITHPYPQAPDFTNGLFLSIANIGLSTGVALCGLCISLLNTQYTALCAIVLLSMGVATMLFRMRLEKA</sequence>
<dbReference type="InterPro" id="IPR050189">
    <property type="entry name" value="MFS_Efflux_Transporters"/>
</dbReference>
<keyword evidence="2" id="KW-1003">Cell membrane</keyword>
<evidence type="ECO:0000256" key="2">
    <source>
        <dbReference type="ARBA" id="ARBA00022475"/>
    </source>
</evidence>
<dbReference type="Proteomes" id="UP000005755">
    <property type="component" value="Unassembled WGS sequence"/>
</dbReference>
<feature type="transmembrane region" description="Helical" evidence="6">
    <location>
        <begin position="177"/>
        <end position="199"/>
    </location>
</feature>
<dbReference type="Gene3D" id="1.20.1250.20">
    <property type="entry name" value="MFS general substrate transporter like domains"/>
    <property type="match status" value="1"/>
</dbReference>
<keyword evidence="5 6" id="KW-0472">Membrane</keyword>
<feature type="transmembrane region" description="Helical" evidence="6">
    <location>
        <begin position="23"/>
        <end position="50"/>
    </location>
</feature>
<reference evidence="9" key="1">
    <citation type="journal article" date="2014" name="Genome Announc.">
        <title>Draft genome sequences of six enterohepatic helicobacter species isolated from humans and one from rhesus macaques.</title>
        <authorList>
            <person name="Shen Z."/>
            <person name="Sheh A."/>
            <person name="Young S.K."/>
            <person name="Abouelliel A."/>
            <person name="Ward D.V."/>
            <person name="Earl A.M."/>
            <person name="Fox J.G."/>
        </authorList>
    </citation>
    <scope>NUCLEOTIDE SEQUENCE [LARGE SCALE GENOMIC DNA]</scope>
    <source>
        <strain evidence="9">CCUG 18818</strain>
    </source>
</reference>
<comment type="subcellular location">
    <subcellularLocation>
        <location evidence="1">Cell membrane</location>
        <topology evidence="1">Multi-pass membrane protein</topology>
    </subcellularLocation>
</comment>
<dbReference type="InterPro" id="IPR020846">
    <property type="entry name" value="MFS_dom"/>
</dbReference>
<feature type="transmembrane region" description="Helical" evidence="6">
    <location>
        <begin position="122"/>
        <end position="141"/>
    </location>
</feature>
<keyword evidence="9" id="KW-1185">Reference proteome</keyword>
<gene>
    <name evidence="8" type="ORF">HCCG_00598</name>
</gene>
<evidence type="ECO:0000256" key="1">
    <source>
        <dbReference type="ARBA" id="ARBA00004651"/>
    </source>
</evidence>
<evidence type="ECO:0000256" key="5">
    <source>
        <dbReference type="ARBA" id="ARBA00023136"/>
    </source>
</evidence>
<evidence type="ECO:0000313" key="8">
    <source>
        <dbReference type="EMBL" id="EFR46052.1"/>
    </source>
</evidence>
<dbReference type="CDD" id="cd17324">
    <property type="entry name" value="MFS_NepI_like"/>
    <property type="match status" value="1"/>
</dbReference>
<dbReference type="Pfam" id="PF07690">
    <property type="entry name" value="MFS_1"/>
    <property type="match status" value="1"/>
</dbReference>
<name>A0ABN0B9B2_9HELI</name>
<dbReference type="InterPro" id="IPR036259">
    <property type="entry name" value="MFS_trans_sf"/>
</dbReference>
<feature type="transmembrane region" description="Helical" evidence="6">
    <location>
        <begin position="346"/>
        <end position="368"/>
    </location>
</feature>
<dbReference type="PROSITE" id="PS50850">
    <property type="entry name" value="MFS"/>
    <property type="match status" value="1"/>
</dbReference>
<evidence type="ECO:0000256" key="4">
    <source>
        <dbReference type="ARBA" id="ARBA00022989"/>
    </source>
</evidence>
<dbReference type="InterPro" id="IPR011701">
    <property type="entry name" value="MFS"/>
</dbReference>
<dbReference type="PANTHER" id="PTHR43124:SF3">
    <property type="entry name" value="CHLORAMPHENICOL EFFLUX PUMP RV0191"/>
    <property type="match status" value="1"/>
</dbReference>
<accession>A0ABN0B9B2</accession>
<dbReference type="PANTHER" id="PTHR43124">
    <property type="entry name" value="PURINE EFFLUX PUMP PBUE"/>
    <property type="match status" value="1"/>
</dbReference>
<feature type="transmembrane region" description="Helical" evidence="6">
    <location>
        <begin position="312"/>
        <end position="334"/>
    </location>
</feature>
<feature type="transmembrane region" description="Helical" evidence="6">
    <location>
        <begin position="62"/>
        <end position="81"/>
    </location>
</feature>
<evidence type="ECO:0000256" key="3">
    <source>
        <dbReference type="ARBA" id="ARBA00022692"/>
    </source>
</evidence>
<keyword evidence="3 6" id="KW-0812">Transmembrane</keyword>
<keyword evidence="4 6" id="KW-1133">Transmembrane helix</keyword>
<evidence type="ECO:0000313" key="9">
    <source>
        <dbReference type="Proteomes" id="UP000005755"/>
    </source>
</evidence>
<evidence type="ECO:0000259" key="7">
    <source>
        <dbReference type="PROSITE" id="PS50850"/>
    </source>
</evidence>
<evidence type="ECO:0000256" key="6">
    <source>
        <dbReference type="SAM" id="Phobius"/>
    </source>
</evidence>
<dbReference type="SUPFAM" id="SSF103473">
    <property type="entry name" value="MFS general substrate transporter"/>
    <property type="match status" value="1"/>
</dbReference>
<feature type="transmembrane region" description="Helical" evidence="6">
    <location>
        <begin position="153"/>
        <end position="171"/>
    </location>
</feature>
<protein>
    <submittedName>
        <fullName evidence="8">Transporter, major facilitator family protein</fullName>
    </submittedName>
</protein>